<dbReference type="GO" id="GO:0016491">
    <property type="term" value="F:oxidoreductase activity"/>
    <property type="evidence" value="ECO:0007669"/>
    <property type="project" value="InterPro"/>
</dbReference>
<organism evidence="7 8">
    <name type="scientific">Polypedilum vanderplanki</name>
    <name type="common">Sleeping chironomid midge</name>
    <dbReference type="NCBI Taxonomy" id="319348"/>
    <lineage>
        <taxon>Eukaryota</taxon>
        <taxon>Metazoa</taxon>
        <taxon>Ecdysozoa</taxon>
        <taxon>Arthropoda</taxon>
        <taxon>Hexapoda</taxon>
        <taxon>Insecta</taxon>
        <taxon>Pterygota</taxon>
        <taxon>Neoptera</taxon>
        <taxon>Endopterygota</taxon>
        <taxon>Diptera</taxon>
        <taxon>Nematocera</taxon>
        <taxon>Chironomoidea</taxon>
        <taxon>Chironomidae</taxon>
        <taxon>Chironominae</taxon>
        <taxon>Polypedilum</taxon>
        <taxon>Polypedilum</taxon>
    </lineage>
</organism>
<dbReference type="AlphaFoldDB" id="A0A9J6CNZ8"/>
<evidence type="ECO:0000259" key="6">
    <source>
        <dbReference type="Pfam" id="PF04116"/>
    </source>
</evidence>
<comment type="subcellular location">
    <subcellularLocation>
        <location evidence="1">Membrane</location>
    </subcellularLocation>
</comment>
<dbReference type="GO" id="GO:0016020">
    <property type="term" value="C:membrane"/>
    <property type="evidence" value="ECO:0007669"/>
    <property type="project" value="UniProtKB-SubCell"/>
</dbReference>
<evidence type="ECO:0000256" key="1">
    <source>
        <dbReference type="ARBA" id="ARBA00004370"/>
    </source>
</evidence>
<keyword evidence="4 5" id="KW-0472">Membrane</keyword>
<dbReference type="GO" id="GO:0005506">
    <property type="term" value="F:iron ion binding"/>
    <property type="evidence" value="ECO:0007669"/>
    <property type="project" value="InterPro"/>
</dbReference>
<dbReference type="InterPro" id="IPR006694">
    <property type="entry name" value="Fatty_acid_hydroxylase"/>
</dbReference>
<feature type="transmembrane region" description="Helical" evidence="5">
    <location>
        <begin position="20"/>
        <end position="45"/>
    </location>
</feature>
<dbReference type="EMBL" id="JADBJN010000001">
    <property type="protein sequence ID" value="KAG5683680.1"/>
    <property type="molecule type" value="Genomic_DNA"/>
</dbReference>
<proteinExistence type="predicted"/>
<feature type="transmembrane region" description="Helical" evidence="5">
    <location>
        <begin position="65"/>
        <end position="83"/>
    </location>
</feature>
<keyword evidence="3 5" id="KW-1133">Transmembrane helix</keyword>
<evidence type="ECO:0000256" key="4">
    <source>
        <dbReference type="ARBA" id="ARBA00023136"/>
    </source>
</evidence>
<evidence type="ECO:0000256" key="2">
    <source>
        <dbReference type="ARBA" id="ARBA00022692"/>
    </source>
</evidence>
<gene>
    <name evidence="7" type="ORF">PVAND_012946</name>
</gene>
<evidence type="ECO:0000256" key="3">
    <source>
        <dbReference type="ARBA" id="ARBA00022989"/>
    </source>
</evidence>
<accession>A0A9J6CNZ8</accession>
<protein>
    <recommendedName>
        <fullName evidence="6">Fatty acid hydroxylase domain-containing protein</fullName>
    </recommendedName>
</protein>
<comment type="caution">
    <text evidence="7">The sequence shown here is derived from an EMBL/GenBank/DDBJ whole genome shotgun (WGS) entry which is preliminary data.</text>
</comment>
<evidence type="ECO:0000313" key="8">
    <source>
        <dbReference type="Proteomes" id="UP001107558"/>
    </source>
</evidence>
<name>A0A9J6CNZ8_POLVA</name>
<dbReference type="Proteomes" id="UP001107558">
    <property type="component" value="Chromosome 1"/>
</dbReference>
<sequence>MLRKYKIQEGANEPVDLSMVWYTIKTVVFNQVFISGATLYISYLIRMTKENANDSLKITPSFSKVAMDLIICYFVDEVLFYYGHRLSHTKYLYKKVHKQHHDYTAPIAIAAMHSSPLDHLLANMLPVSIGPIIANSHISTVWIWFIVALLYGLNNHSGYHLPFIHVSEFHDYHHAKFVECFGKMGLLDRLHGTDKTFQKTMQGIRHRILFTTKSAREIFPDKKDN</sequence>
<dbReference type="InterPro" id="IPR050307">
    <property type="entry name" value="Sterol_Desaturase_Related"/>
</dbReference>
<dbReference type="PANTHER" id="PTHR11863">
    <property type="entry name" value="STEROL DESATURASE"/>
    <property type="match status" value="1"/>
</dbReference>
<reference evidence="7" key="1">
    <citation type="submission" date="2021-03" db="EMBL/GenBank/DDBJ databases">
        <title>Chromosome level genome of the anhydrobiotic midge Polypedilum vanderplanki.</title>
        <authorList>
            <person name="Yoshida Y."/>
            <person name="Kikawada T."/>
            <person name="Gusev O."/>
        </authorList>
    </citation>
    <scope>NUCLEOTIDE SEQUENCE</scope>
    <source>
        <strain evidence="7">NIAS01</strain>
        <tissue evidence="7">Whole body or cell culture</tissue>
    </source>
</reference>
<dbReference type="GO" id="GO:0008610">
    <property type="term" value="P:lipid biosynthetic process"/>
    <property type="evidence" value="ECO:0007669"/>
    <property type="project" value="InterPro"/>
</dbReference>
<feature type="transmembrane region" description="Helical" evidence="5">
    <location>
        <begin position="132"/>
        <end position="153"/>
    </location>
</feature>
<dbReference type="Pfam" id="PF04116">
    <property type="entry name" value="FA_hydroxylase"/>
    <property type="match status" value="1"/>
</dbReference>
<dbReference type="OrthoDB" id="408954at2759"/>
<evidence type="ECO:0000256" key="5">
    <source>
        <dbReference type="SAM" id="Phobius"/>
    </source>
</evidence>
<keyword evidence="8" id="KW-1185">Reference proteome</keyword>
<keyword evidence="2 5" id="KW-0812">Transmembrane</keyword>
<evidence type="ECO:0000313" key="7">
    <source>
        <dbReference type="EMBL" id="KAG5683680.1"/>
    </source>
</evidence>
<feature type="domain" description="Fatty acid hydroxylase" evidence="6">
    <location>
        <begin position="70"/>
        <end position="193"/>
    </location>
</feature>